<dbReference type="PANTHER" id="PTHR23427">
    <property type="entry name" value="SURFEIT LOCUS PROTEIN"/>
    <property type="match status" value="1"/>
</dbReference>
<keyword evidence="4 6" id="KW-1133">Transmembrane helix</keyword>
<evidence type="ECO:0000256" key="3">
    <source>
        <dbReference type="ARBA" id="ARBA00022692"/>
    </source>
</evidence>
<keyword evidence="5 6" id="KW-0472">Membrane</keyword>
<name>A0A841H1I3_9BACT</name>
<evidence type="ECO:0000256" key="5">
    <source>
        <dbReference type="ARBA" id="ARBA00023136"/>
    </source>
</evidence>
<evidence type="ECO:0000256" key="1">
    <source>
        <dbReference type="ARBA" id="ARBA00004370"/>
    </source>
</evidence>
<dbReference type="GO" id="GO:0005886">
    <property type="term" value="C:plasma membrane"/>
    <property type="evidence" value="ECO:0007669"/>
    <property type="project" value="UniProtKB-SubCell"/>
</dbReference>
<dbReference type="PANTHER" id="PTHR23427:SF2">
    <property type="entry name" value="SURFEIT LOCUS PROTEIN 1"/>
    <property type="match status" value="1"/>
</dbReference>
<gene>
    <name evidence="7" type="ORF">HNQ61_003488</name>
</gene>
<keyword evidence="6" id="KW-1003">Cell membrane</keyword>
<evidence type="ECO:0000256" key="6">
    <source>
        <dbReference type="RuleBase" id="RU363076"/>
    </source>
</evidence>
<protein>
    <recommendedName>
        <fullName evidence="6">SURF1-like protein</fullName>
    </recommendedName>
</protein>
<comment type="caution">
    <text evidence="7">The sequence shown here is derived from an EMBL/GenBank/DDBJ whole genome shotgun (WGS) entry which is preliminary data.</text>
</comment>
<dbReference type="InterPro" id="IPR002994">
    <property type="entry name" value="Surf1/Shy1"/>
</dbReference>
<evidence type="ECO:0000313" key="7">
    <source>
        <dbReference type="EMBL" id="MBB6071828.1"/>
    </source>
</evidence>
<dbReference type="InterPro" id="IPR045214">
    <property type="entry name" value="Surf1/Surf4"/>
</dbReference>
<accession>A0A841H1I3</accession>
<dbReference type="AlphaFoldDB" id="A0A841H1I3"/>
<dbReference type="PROSITE" id="PS50895">
    <property type="entry name" value="SURF1"/>
    <property type="match status" value="1"/>
</dbReference>
<feature type="transmembrane region" description="Helical" evidence="6">
    <location>
        <begin position="219"/>
        <end position="239"/>
    </location>
</feature>
<evidence type="ECO:0000313" key="8">
    <source>
        <dbReference type="Proteomes" id="UP000582837"/>
    </source>
</evidence>
<dbReference type="CDD" id="cd06662">
    <property type="entry name" value="SURF1"/>
    <property type="match status" value="1"/>
</dbReference>
<sequence length="248" mass="26779">MKFSARGVLAALFVVVVAAVCVRLGFWQLDRLGQRRARNAGIQAATVMPPLTLSPAAFDSLRLRPEAYAWRRVRASGRYDQAADVVLRGKARDGMPGVQIATPLILADGRAVMVLRGWAPSPDGATADARSLRLRADTAITVEGLLQPIGAETDRGLPIAGRAGADTTWRRLNLLALRERRPGTELLPLSIQRLDSDLSDDPAAALPMPEISEGSHLSYAVQWFSFALIAVVGFLVMALRRGPARRAP</sequence>
<evidence type="ECO:0000256" key="2">
    <source>
        <dbReference type="ARBA" id="ARBA00007165"/>
    </source>
</evidence>
<reference evidence="7 8" key="1">
    <citation type="submission" date="2020-08" db="EMBL/GenBank/DDBJ databases">
        <title>Genomic Encyclopedia of Type Strains, Phase IV (KMG-IV): sequencing the most valuable type-strain genomes for metagenomic binning, comparative biology and taxonomic classification.</title>
        <authorList>
            <person name="Goeker M."/>
        </authorList>
    </citation>
    <scope>NUCLEOTIDE SEQUENCE [LARGE SCALE GENOMIC DNA]</scope>
    <source>
        <strain evidence="7 8">DSM 29007</strain>
    </source>
</reference>
<dbReference type="EMBL" id="JACHIA010000011">
    <property type="protein sequence ID" value="MBB6071828.1"/>
    <property type="molecule type" value="Genomic_DNA"/>
</dbReference>
<dbReference type="Proteomes" id="UP000582837">
    <property type="component" value="Unassembled WGS sequence"/>
</dbReference>
<evidence type="ECO:0000256" key="4">
    <source>
        <dbReference type="ARBA" id="ARBA00022989"/>
    </source>
</evidence>
<dbReference type="RefSeq" id="WP_170035285.1">
    <property type="nucleotide sequence ID" value="NZ_JABDTL010000001.1"/>
</dbReference>
<organism evidence="7 8">
    <name type="scientific">Longimicrobium terrae</name>
    <dbReference type="NCBI Taxonomy" id="1639882"/>
    <lineage>
        <taxon>Bacteria</taxon>
        <taxon>Pseudomonadati</taxon>
        <taxon>Gemmatimonadota</taxon>
        <taxon>Longimicrobiia</taxon>
        <taxon>Longimicrobiales</taxon>
        <taxon>Longimicrobiaceae</taxon>
        <taxon>Longimicrobium</taxon>
    </lineage>
</organism>
<comment type="subcellular location">
    <subcellularLocation>
        <location evidence="6">Cell membrane</location>
        <topology evidence="6">Multi-pass membrane protein</topology>
    </subcellularLocation>
    <subcellularLocation>
        <location evidence="1">Membrane</location>
    </subcellularLocation>
</comment>
<comment type="similarity">
    <text evidence="2 6">Belongs to the SURF1 family.</text>
</comment>
<dbReference type="Pfam" id="PF02104">
    <property type="entry name" value="SURF1"/>
    <property type="match status" value="1"/>
</dbReference>
<keyword evidence="8" id="KW-1185">Reference proteome</keyword>
<keyword evidence="3 6" id="KW-0812">Transmembrane</keyword>
<comment type="caution">
    <text evidence="6">Lacks conserved residue(s) required for the propagation of feature annotation.</text>
</comment>
<proteinExistence type="inferred from homology"/>